<dbReference type="EMBL" id="CAKLPZ010000002">
    <property type="protein sequence ID" value="CAH1000906.1"/>
    <property type="molecule type" value="Genomic_DNA"/>
</dbReference>
<organism evidence="1 2">
    <name type="scientific">Neolewinella maritima</name>
    <dbReference type="NCBI Taxonomy" id="1383882"/>
    <lineage>
        <taxon>Bacteria</taxon>
        <taxon>Pseudomonadati</taxon>
        <taxon>Bacteroidota</taxon>
        <taxon>Saprospiria</taxon>
        <taxon>Saprospirales</taxon>
        <taxon>Lewinellaceae</taxon>
        <taxon>Neolewinella</taxon>
    </lineage>
</organism>
<dbReference type="Gene3D" id="2.180.10.10">
    <property type="entry name" value="RHS repeat-associated core"/>
    <property type="match status" value="1"/>
</dbReference>
<dbReference type="Proteomes" id="UP000837803">
    <property type="component" value="Unassembled WGS sequence"/>
</dbReference>
<reference evidence="1" key="1">
    <citation type="submission" date="2021-12" db="EMBL/GenBank/DDBJ databases">
        <authorList>
            <person name="Rodrigo-Torres L."/>
            <person name="Arahal R. D."/>
            <person name="Lucena T."/>
        </authorList>
    </citation>
    <scope>NUCLEOTIDE SEQUENCE</scope>
    <source>
        <strain evidence="1">CECT 8419</strain>
    </source>
</reference>
<keyword evidence="2" id="KW-1185">Reference proteome</keyword>
<gene>
    <name evidence="1" type="ORF">LEM8419_01944</name>
</gene>
<sequence>MNVASYYDMTDAGVVSSDQKFKEEVTYADARGNIKTLKRNGLYLTGSAWTVGQIDNLTYTTTSGTNKLASVIETAPTASKSLGFSAGAGGTGYEYDANGNLKKDTYKGITAIAYNYLNLPDKISVTNVASTNEVLQENLYTPFGLELGYA</sequence>
<evidence type="ECO:0000313" key="1">
    <source>
        <dbReference type="EMBL" id="CAH1000906.1"/>
    </source>
</evidence>
<protein>
    <recommendedName>
        <fullName evidence="3">RHS repeat protein</fullName>
    </recommendedName>
</protein>
<evidence type="ECO:0008006" key="3">
    <source>
        <dbReference type="Google" id="ProtNLM"/>
    </source>
</evidence>
<name>A0ABM9B173_9BACT</name>
<evidence type="ECO:0000313" key="2">
    <source>
        <dbReference type="Proteomes" id="UP000837803"/>
    </source>
</evidence>
<accession>A0ABM9B173</accession>
<proteinExistence type="predicted"/>
<comment type="caution">
    <text evidence="1">The sequence shown here is derived from an EMBL/GenBank/DDBJ whole genome shotgun (WGS) entry which is preliminary data.</text>
</comment>